<keyword evidence="7" id="KW-1185">Reference proteome</keyword>
<proteinExistence type="predicted"/>
<evidence type="ECO:0000256" key="1">
    <source>
        <dbReference type="ARBA" id="ARBA00004196"/>
    </source>
</evidence>
<dbReference type="InterPro" id="IPR050553">
    <property type="entry name" value="Thioredoxin_ResA/DsbE_sf"/>
</dbReference>
<dbReference type="GO" id="GO:0015036">
    <property type="term" value="F:disulfide oxidoreductase activity"/>
    <property type="evidence" value="ECO:0007669"/>
    <property type="project" value="UniProtKB-ARBA"/>
</dbReference>
<dbReference type="STRING" id="292415.Tbd_2788"/>
<dbReference type="Pfam" id="PF08534">
    <property type="entry name" value="Redoxin"/>
    <property type="match status" value="1"/>
</dbReference>
<keyword evidence="4" id="KW-0676">Redox-active center</keyword>
<dbReference type="Proteomes" id="UP000008291">
    <property type="component" value="Chromosome"/>
</dbReference>
<dbReference type="SUPFAM" id="SSF52833">
    <property type="entry name" value="Thioredoxin-like"/>
    <property type="match status" value="1"/>
</dbReference>
<dbReference type="eggNOG" id="COG0526">
    <property type="taxonomic scope" value="Bacteria"/>
</dbReference>
<evidence type="ECO:0000313" key="7">
    <source>
        <dbReference type="Proteomes" id="UP000008291"/>
    </source>
</evidence>
<reference evidence="6 7" key="1">
    <citation type="journal article" date="2006" name="J. Bacteriol.">
        <title>The genome sequence of the obligately chemolithoautotrophic, facultatively anaerobic bacterium Thiobacillus denitrificans.</title>
        <authorList>
            <person name="Beller H.R."/>
            <person name="Chain P.S."/>
            <person name="Letain T.E."/>
            <person name="Chakicherla A."/>
            <person name="Larimer F.W."/>
            <person name="Richardson P.M."/>
            <person name="Coleman M.A."/>
            <person name="Wood A.P."/>
            <person name="Kelly D.P."/>
        </authorList>
    </citation>
    <scope>NUCLEOTIDE SEQUENCE [LARGE SCALE GENOMIC DNA]</scope>
    <source>
        <strain evidence="6 7">ATCC 25259</strain>
    </source>
</reference>
<dbReference type="InterPro" id="IPR013766">
    <property type="entry name" value="Thioredoxin_domain"/>
</dbReference>
<evidence type="ECO:0000256" key="4">
    <source>
        <dbReference type="ARBA" id="ARBA00023284"/>
    </source>
</evidence>
<dbReference type="OrthoDB" id="9811352at2"/>
<dbReference type="KEGG" id="tbd:Tbd_2788"/>
<dbReference type="PROSITE" id="PS00194">
    <property type="entry name" value="THIOREDOXIN_1"/>
    <property type="match status" value="1"/>
</dbReference>
<evidence type="ECO:0000256" key="3">
    <source>
        <dbReference type="ARBA" id="ARBA00023157"/>
    </source>
</evidence>
<dbReference type="InterPro" id="IPR017937">
    <property type="entry name" value="Thioredoxin_CS"/>
</dbReference>
<dbReference type="GO" id="GO:0017004">
    <property type="term" value="P:cytochrome complex assembly"/>
    <property type="evidence" value="ECO:0007669"/>
    <property type="project" value="UniProtKB-KW"/>
</dbReference>
<accession>Q3SF74</accession>
<name>Q3SF74_THIDA</name>
<dbReference type="Gene3D" id="3.40.30.10">
    <property type="entry name" value="Glutaredoxin"/>
    <property type="match status" value="1"/>
</dbReference>
<evidence type="ECO:0000256" key="2">
    <source>
        <dbReference type="ARBA" id="ARBA00022748"/>
    </source>
</evidence>
<keyword evidence="2" id="KW-0201">Cytochrome c-type biogenesis</keyword>
<sequence length="195" mass="20963">MSLSPSFMGATRRGWNRLSKRTRTVLALLAWVLAAQGALIGLRALQDPTLSEVQVRMLDGEPTDLAALAAGKPLVVNLWASWCPPCRREMPVLAAAQQQATWASFVFANQGESAATVRTYLAAGQLDLANVTLDPDTRLGYMAGSTALPLTLFYDAQGRLLDTHMGGLTTAALAAKLKQLRATQESSTPEQTIHE</sequence>
<evidence type="ECO:0000259" key="5">
    <source>
        <dbReference type="PROSITE" id="PS51352"/>
    </source>
</evidence>
<comment type="subcellular location">
    <subcellularLocation>
        <location evidence="1">Cell envelope</location>
    </subcellularLocation>
</comment>
<dbReference type="AlphaFoldDB" id="Q3SF74"/>
<organism evidence="6 7">
    <name type="scientific">Thiobacillus denitrificans (strain ATCC 25259 / T1)</name>
    <dbReference type="NCBI Taxonomy" id="292415"/>
    <lineage>
        <taxon>Bacteria</taxon>
        <taxon>Pseudomonadati</taxon>
        <taxon>Pseudomonadota</taxon>
        <taxon>Betaproteobacteria</taxon>
        <taxon>Nitrosomonadales</taxon>
        <taxon>Thiobacillaceae</taxon>
        <taxon>Thiobacillus</taxon>
    </lineage>
</organism>
<dbReference type="InterPro" id="IPR013740">
    <property type="entry name" value="Redoxin"/>
</dbReference>
<dbReference type="PANTHER" id="PTHR42852">
    <property type="entry name" value="THIOL:DISULFIDE INTERCHANGE PROTEIN DSBE"/>
    <property type="match status" value="1"/>
</dbReference>
<dbReference type="CDD" id="cd02966">
    <property type="entry name" value="TlpA_like_family"/>
    <property type="match status" value="1"/>
</dbReference>
<evidence type="ECO:0000313" key="6">
    <source>
        <dbReference type="EMBL" id="AAZ98741.1"/>
    </source>
</evidence>
<dbReference type="InterPro" id="IPR036249">
    <property type="entry name" value="Thioredoxin-like_sf"/>
</dbReference>
<gene>
    <name evidence="6" type="ordered locus">Tbd_2788</name>
</gene>
<protein>
    <submittedName>
        <fullName evidence="6">Putative thiol:disulfide interchange protein</fullName>
    </submittedName>
</protein>
<keyword evidence="3" id="KW-1015">Disulfide bond</keyword>
<dbReference type="HOGENOM" id="CLU_042529_11_2_4"/>
<dbReference type="PROSITE" id="PS51352">
    <property type="entry name" value="THIOREDOXIN_2"/>
    <property type="match status" value="1"/>
</dbReference>
<feature type="domain" description="Thioredoxin" evidence="5">
    <location>
        <begin position="44"/>
        <end position="182"/>
    </location>
</feature>
<dbReference type="PANTHER" id="PTHR42852:SF6">
    <property type="entry name" value="THIOL:DISULFIDE INTERCHANGE PROTEIN DSBE"/>
    <property type="match status" value="1"/>
</dbReference>
<dbReference type="EMBL" id="CP000116">
    <property type="protein sequence ID" value="AAZ98741.1"/>
    <property type="molecule type" value="Genomic_DNA"/>
</dbReference>
<dbReference type="GO" id="GO:0030313">
    <property type="term" value="C:cell envelope"/>
    <property type="evidence" value="ECO:0007669"/>
    <property type="project" value="UniProtKB-SubCell"/>
</dbReference>